<gene>
    <name evidence="1" type="ORF">CLV31_109161</name>
</gene>
<evidence type="ECO:0000313" key="1">
    <source>
        <dbReference type="EMBL" id="PZV82300.1"/>
    </source>
</evidence>
<dbReference type="InterPro" id="IPR046233">
    <property type="entry name" value="DUF6266"/>
</dbReference>
<comment type="caution">
    <text evidence="1">The sequence shown here is derived from an EMBL/GenBank/DDBJ whole genome shotgun (WGS) entry which is preliminary data.</text>
</comment>
<dbReference type="OrthoDB" id="821958at2"/>
<dbReference type="RefSeq" id="WP_111393437.1">
    <property type="nucleotide sequence ID" value="NZ_JBKBOX010000011.1"/>
</dbReference>
<reference evidence="1 2" key="1">
    <citation type="submission" date="2018-06" db="EMBL/GenBank/DDBJ databases">
        <title>Genomic Encyclopedia of Archaeal and Bacterial Type Strains, Phase II (KMG-II): from individual species to whole genera.</title>
        <authorList>
            <person name="Goeker M."/>
        </authorList>
    </citation>
    <scope>NUCLEOTIDE SEQUENCE [LARGE SCALE GENOMIC DNA]</scope>
    <source>
        <strain evidence="1 2">T4</strain>
    </source>
</reference>
<name>A0A326RRV2_9BACT</name>
<sequence length="214" mass="24344">MAILLENLLGNVTGKLGKLILYERNGKICFRTKPERIATVPSAKQRYQREAFAKVSSFLAPIRDELEFGFSGIPGDKSKRFGKALSLAVKKAILPEEGEPVLYPERISTSAGDILGLADYQLEWESPTTLLIRWRPNSFEGNGVDADLIFYLGYDPQSKRKWSVREGAYRKNGLIRIYFPWSGSQVGKFFHFVSFYGKRNKRIEFSDSLCLGRF</sequence>
<accession>A0A326RRV2</accession>
<dbReference type="Pfam" id="PF19781">
    <property type="entry name" value="DUF6266"/>
    <property type="match status" value="1"/>
</dbReference>
<dbReference type="EMBL" id="QKTX01000009">
    <property type="protein sequence ID" value="PZV82300.1"/>
    <property type="molecule type" value="Genomic_DNA"/>
</dbReference>
<keyword evidence="2" id="KW-1185">Reference proteome</keyword>
<organism evidence="1 2">
    <name type="scientific">Algoriphagus aquaeductus</name>
    <dbReference type="NCBI Taxonomy" id="475299"/>
    <lineage>
        <taxon>Bacteria</taxon>
        <taxon>Pseudomonadati</taxon>
        <taxon>Bacteroidota</taxon>
        <taxon>Cytophagia</taxon>
        <taxon>Cytophagales</taxon>
        <taxon>Cyclobacteriaceae</taxon>
        <taxon>Algoriphagus</taxon>
    </lineage>
</organism>
<dbReference type="AlphaFoldDB" id="A0A326RRV2"/>
<evidence type="ECO:0000313" key="2">
    <source>
        <dbReference type="Proteomes" id="UP000248917"/>
    </source>
</evidence>
<proteinExistence type="predicted"/>
<protein>
    <submittedName>
        <fullName evidence="1">Uncharacterized protein</fullName>
    </submittedName>
</protein>
<dbReference type="Proteomes" id="UP000248917">
    <property type="component" value="Unassembled WGS sequence"/>
</dbReference>